<organism evidence="1">
    <name type="scientific">Rhizophora mucronata</name>
    <name type="common">Asiatic mangrove</name>
    <dbReference type="NCBI Taxonomy" id="61149"/>
    <lineage>
        <taxon>Eukaryota</taxon>
        <taxon>Viridiplantae</taxon>
        <taxon>Streptophyta</taxon>
        <taxon>Embryophyta</taxon>
        <taxon>Tracheophyta</taxon>
        <taxon>Spermatophyta</taxon>
        <taxon>Magnoliopsida</taxon>
        <taxon>eudicotyledons</taxon>
        <taxon>Gunneridae</taxon>
        <taxon>Pentapetalae</taxon>
        <taxon>rosids</taxon>
        <taxon>fabids</taxon>
        <taxon>Malpighiales</taxon>
        <taxon>Rhizophoraceae</taxon>
        <taxon>Rhizophora</taxon>
    </lineage>
</organism>
<sequence length="39" mass="4893">MVQVYSIFLKETFSAWMWQYYSRALFMLDKMKHLKMLNL</sequence>
<proteinExistence type="predicted"/>
<reference evidence="1" key="1">
    <citation type="submission" date="2018-02" db="EMBL/GenBank/DDBJ databases">
        <title>Rhizophora mucronata_Transcriptome.</title>
        <authorList>
            <person name="Meera S.P."/>
            <person name="Sreeshan A."/>
            <person name="Augustine A."/>
        </authorList>
    </citation>
    <scope>NUCLEOTIDE SEQUENCE</scope>
    <source>
        <tissue evidence="1">Leaf</tissue>
    </source>
</reference>
<dbReference type="AlphaFoldDB" id="A0A2P2Q1W8"/>
<dbReference type="EMBL" id="GGEC01080497">
    <property type="protein sequence ID" value="MBX60981.1"/>
    <property type="molecule type" value="Transcribed_RNA"/>
</dbReference>
<protein>
    <submittedName>
        <fullName evidence="1">Uncharacterized protein</fullName>
    </submittedName>
</protein>
<accession>A0A2P2Q1W8</accession>
<name>A0A2P2Q1W8_RHIMU</name>
<evidence type="ECO:0000313" key="1">
    <source>
        <dbReference type="EMBL" id="MBX60981.1"/>
    </source>
</evidence>